<dbReference type="PANTHER" id="PTHR43791">
    <property type="entry name" value="PERMEASE-RELATED"/>
    <property type="match status" value="1"/>
</dbReference>
<dbReference type="GO" id="GO:0016020">
    <property type="term" value="C:membrane"/>
    <property type="evidence" value="ECO:0007669"/>
    <property type="project" value="UniProtKB-SubCell"/>
</dbReference>
<gene>
    <name evidence="7" type="ORF">EHS25_004928</name>
</gene>
<evidence type="ECO:0008006" key="9">
    <source>
        <dbReference type="Google" id="ProtNLM"/>
    </source>
</evidence>
<comment type="caution">
    <text evidence="7">The sequence shown here is derived from an EMBL/GenBank/DDBJ whole genome shotgun (WGS) entry which is preliminary data.</text>
</comment>
<name>A0A427Y346_9TREE</name>
<keyword evidence="2" id="KW-0813">Transport</keyword>
<reference evidence="7 8" key="1">
    <citation type="submission" date="2018-11" db="EMBL/GenBank/DDBJ databases">
        <title>Genome sequence of Saitozyma podzolica DSM 27192.</title>
        <authorList>
            <person name="Aliyu H."/>
            <person name="Gorte O."/>
            <person name="Ochsenreither K."/>
        </authorList>
    </citation>
    <scope>NUCLEOTIDE SEQUENCE [LARGE SCALE GENOMIC DNA]</scope>
    <source>
        <strain evidence="7 8">DSM 27192</strain>
    </source>
</reference>
<evidence type="ECO:0000256" key="6">
    <source>
        <dbReference type="SAM" id="Phobius"/>
    </source>
</evidence>
<dbReference type="PANTHER" id="PTHR43791:SF97">
    <property type="entry name" value="ALLANTOATE TRANSPORTER, PUTATIVE (AFU_ORTHOLOGUE AFUA_1G14700)-RELATED"/>
    <property type="match status" value="1"/>
</dbReference>
<accession>A0A427Y346</accession>
<evidence type="ECO:0000256" key="3">
    <source>
        <dbReference type="ARBA" id="ARBA00022692"/>
    </source>
</evidence>
<keyword evidence="8" id="KW-1185">Reference proteome</keyword>
<feature type="transmembrane region" description="Helical" evidence="6">
    <location>
        <begin position="110"/>
        <end position="131"/>
    </location>
</feature>
<dbReference type="AlphaFoldDB" id="A0A427Y346"/>
<protein>
    <recommendedName>
        <fullName evidence="9">Allantoate permease</fullName>
    </recommendedName>
</protein>
<dbReference type="Proteomes" id="UP000279259">
    <property type="component" value="Unassembled WGS sequence"/>
</dbReference>
<comment type="subcellular location">
    <subcellularLocation>
        <location evidence="1">Membrane</location>
        <topology evidence="1">Multi-pass membrane protein</topology>
    </subcellularLocation>
</comment>
<evidence type="ECO:0000256" key="2">
    <source>
        <dbReference type="ARBA" id="ARBA00022448"/>
    </source>
</evidence>
<sequence>MLPPYATVAPLPYPVATARSTEGTDETRQFSSLTSFPVLRWRRSTPKARHTGWDGMSALEEILGVQYVLLGSTGVAGECGFSRRPPHLLASFVISLSLITSNTGGQTKNMLVSGMIWFGACVGNVAGPFFYKSDQTPKYQMGIGSLLASNIIEFLMFFAFRYAFKYENRKKRKARENVEPGDLNINVTAFADLTDKQNPNFEYVY</sequence>
<dbReference type="OrthoDB" id="6730379at2759"/>
<organism evidence="7 8">
    <name type="scientific">Saitozyma podzolica</name>
    <dbReference type="NCBI Taxonomy" id="1890683"/>
    <lineage>
        <taxon>Eukaryota</taxon>
        <taxon>Fungi</taxon>
        <taxon>Dikarya</taxon>
        <taxon>Basidiomycota</taxon>
        <taxon>Agaricomycotina</taxon>
        <taxon>Tremellomycetes</taxon>
        <taxon>Tremellales</taxon>
        <taxon>Trimorphomycetaceae</taxon>
        <taxon>Saitozyma</taxon>
    </lineage>
</organism>
<keyword evidence="4 6" id="KW-1133">Transmembrane helix</keyword>
<keyword evidence="3 6" id="KW-0812">Transmembrane</keyword>
<evidence type="ECO:0000256" key="1">
    <source>
        <dbReference type="ARBA" id="ARBA00004141"/>
    </source>
</evidence>
<proteinExistence type="predicted"/>
<keyword evidence="5 6" id="KW-0472">Membrane</keyword>
<dbReference type="EMBL" id="RSCD01000020">
    <property type="protein sequence ID" value="RSH85532.1"/>
    <property type="molecule type" value="Genomic_DNA"/>
</dbReference>
<dbReference type="GO" id="GO:0022857">
    <property type="term" value="F:transmembrane transporter activity"/>
    <property type="evidence" value="ECO:0007669"/>
    <property type="project" value="TreeGrafter"/>
</dbReference>
<evidence type="ECO:0000313" key="8">
    <source>
        <dbReference type="Proteomes" id="UP000279259"/>
    </source>
</evidence>
<evidence type="ECO:0000256" key="5">
    <source>
        <dbReference type="ARBA" id="ARBA00023136"/>
    </source>
</evidence>
<feature type="transmembrane region" description="Helical" evidence="6">
    <location>
        <begin position="143"/>
        <end position="164"/>
    </location>
</feature>
<evidence type="ECO:0000256" key="4">
    <source>
        <dbReference type="ARBA" id="ARBA00022989"/>
    </source>
</evidence>
<evidence type="ECO:0000313" key="7">
    <source>
        <dbReference type="EMBL" id="RSH85532.1"/>
    </source>
</evidence>